<dbReference type="EMBL" id="WJQU01000004">
    <property type="protein sequence ID" value="KAJ6635438.1"/>
    <property type="molecule type" value="Genomic_DNA"/>
</dbReference>
<organism evidence="2 3">
    <name type="scientific">Pseudolycoriella hygida</name>
    <dbReference type="NCBI Taxonomy" id="35572"/>
    <lineage>
        <taxon>Eukaryota</taxon>
        <taxon>Metazoa</taxon>
        <taxon>Ecdysozoa</taxon>
        <taxon>Arthropoda</taxon>
        <taxon>Hexapoda</taxon>
        <taxon>Insecta</taxon>
        <taxon>Pterygota</taxon>
        <taxon>Neoptera</taxon>
        <taxon>Endopterygota</taxon>
        <taxon>Diptera</taxon>
        <taxon>Nematocera</taxon>
        <taxon>Sciaroidea</taxon>
        <taxon>Sciaridae</taxon>
        <taxon>Pseudolycoriella</taxon>
    </lineage>
</organism>
<reference evidence="2" key="1">
    <citation type="submission" date="2022-07" db="EMBL/GenBank/DDBJ databases">
        <authorList>
            <person name="Trinca V."/>
            <person name="Uliana J.V.C."/>
            <person name="Torres T.T."/>
            <person name="Ward R.J."/>
            <person name="Monesi N."/>
        </authorList>
    </citation>
    <scope>NUCLEOTIDE SEQUENCE</scope>
    <source>
        <strain evidence="2">HSMRA1968</strain>
        <tissue evidence="2">Whole embryos</tissue>
    </source>
</reference>
<sequence>MYTWYDIKTETKMNLNWIKITERAAEGIKIINKLDDEVFTTVISYVHKNMSPDETDDDNRGLEELEQLVKTNRPDFLLLIKTLSYILKRASTFPILDNLEIEGGGSRQLEDVNWELKVQLSSEAQQKEKTPIGMLQLGMNAGESVNLEVNHSELLNLYNQLETIQNELDALRSK</sequence>
<gene>
    <name evidence="2" type="primary">Commd10</name>
    <name evidence="2" type="ORF">Bhyg_14024</name>
</gene>
<keyword evidence="3" id="KW-1185">Reference proteome</keyword>
<accession>A0A9Q0RX06</accession>
<dbReference type="PANTHER" id="PTHR12333:SF0">
    <property type="entry name" value="COMM DOMAIN-CONTAINING PROTEIN 10"/>
    <property type="match status" value="1"/>
</dbReference>
<dbReference type="PROSITE" id="PS51269">
    <property type="entry name" value="COMM"/>
    <property type="match status" value="1"/>
</dbReference>
<feature type="domain" description="COMM" evidence="1">
    <location>
        <begin position="108"/>
        <end position="172"/>
    </location>
</feature>
<comment type="caution">
    <text evidence="2">The sequence shown here is derived from an EMBL/GenBank/DDBJ whole genome shotgun (WGS) entry which is preliminary data.</text>
</comment>
<dbReference type="AlphaFoldDB" id="A0A9Q0RX06"/>
<protein>
    <submittedName>
        <fullName evidence="2">COMM domain-containing protein 10</fullName>
    </submittedName>
</protein>
<dbReference type="InterPro" id="IPR037361">
    <property type="entry name" value="COMMD10"/>
</dbReference>
<dbReference type="OrthoDB" id="77522at2759"/>
<evidence type="ECO:0000313" key="3">
    <source>
        <dbReference type="Proteomes" id="UP001151699"/>
    </source>
</evidence>
<evidence type="ECO:0000313" key="2">
    <source>
        <dbReference type="EMBL" id="KAJ6635438.1"/>
    </source>
</evidence>
<name>A0A9Q0RX06_9DIPT</name>
<dbReference type="Proteomes" id="UP001151699">
    <property type="component" value="Chromosome C"/>
</dbReference>
<proteinExistence type="predicted"/>
<dbReference type="InterPro" id="IPR017920">
    <property type="entry name" value="COMM"/>
</dbReference>
<evidence type="ECO:0000259" key="1">
    <source>
        <dbReference type="PROSITE" id="PS51269"/>
    </source>
</evidence>
<dbReference type="PANTHER" id="PTHR12333">
    <property type="entry name" value="COMM DOMAIN CONTAINING PROTEIN 10"/>
    <property type="match status" value="1"/>
</dbReference>
<dbReference type="Pfam" id="PF07258">
    <property type="entry name" value="COMM_domain"/>
    <property type="match status" value="1"/>
</dbReference>